<keyword evidence="8" id="KW-0391">Immunity</keyword>
<evidence type="ECO:0000256" key="6">
    <source>
        <dbReference type="ARBA" id="ARBA00022588"/>
    </source>
</evidence>
<dbReference type="GO" id="GO:0034144">
    <property type="term" value="P:negative regulation of toll-like receptor 4 signaling pathway"/>
    <property type="evidence" value="ECO:0007669"/>
    <property type="project" value="TreeGrafter"/>
</dbReference>
<dbReference type="SUPFAM" id="SSF55394">
    <property type="entry name" value="Bactericidal permeability-increasing protein, BPI"/>
    <property type="match status" value="5"/>
</dbReference>
<evidence type="ECO:0000256" key="3">
    <source>
        <dbReference type="ARBA" id="ARBA00018715"/>
    </source>
</evidence>
<evidence type="ECO:0000256" key="14">
    <source>
        <dbReference type="ARBA" id="ARBA00030462"/>
    </source>
</evidence>
<evidence type="ECO:0000256" key="1">
    <source>
        <dbReference type="ARBA" id="ARBA00004613"/>
    </source>
</evidence>
<reference evidence="18" key="1">
    <citation type="submission" date="2022-03" db="EMBL/GenBank/DDBJ databases">
        <title>Genomic analyses of argali, domestic sheep and their hybrids provide insights into chromosomal evolution, heterosis and genetic basis of agronomic traits.</title>
        <authorList>
            <person name="Li M."/>
        </authorList>
    </citation>
    <scope>NUCLEOTIDE SEQUENCE</scope>
    <source>
        <strain evidence="18">CAU-MHL-2022a</strain>
        <tissue evidence="18">Skin</tissue>
    </source>
</reference>
<dbReference type="PANTHER" id="PTHR47395:SF1">
    <property type="entry name" value="BPI FOLD-CONTAINING FAMILY B MEMBER 1"/>
    <property type="match status" value="1"/>
</dbReference>
<feature type="signal peptide" evidence="16">
    <location>
        <begin position="1"/>
        <end position="23"/>
    </location>
</feature>
<organism evidence="18 19">
    <name type="scientific">Ovis ammon polii</name>
    <dbReference type="NCBI Taxonomy" id="230172"/>
    <lineage>
        <taxon>Eukaryota</taxon>
        <taxon>Metazoa</taxon>
        <taxon>Chordata</taxon>
        <taxon>Craniata</taxon>
        <taxon>Vertebrata</taxon>
        <taxon>Euteleostomi</taxon>
        <taxon>Mammalia</taxon>
        <taxon>Eutheria</taxon>
        <taxon>Laurasiatheria</taxon>
        <taxon>Artiodactyla</taxon>
        <taxon>Ruminantia</taxon>
        <taxon>Pecora</taxon>
        <taxon>Bovidae</taxon>
        <taxon>Caprinae</taxon>
        <taxon>Ovis</taxon>
    </lineage>
</organism>
<evidence type="ECO:0000256" key="15">
    <source>
        <dbReference type="ARBA" id="ARBA00045411"/>
    </source>
</evidence>
<evidence type="ECO:0000256" key="13">
    <source>
        <dbReference type="ARBA" id="ARBA00025926"/>
    </source>
</evidence>
<evidence type="ECO:0000313" key="18">
    <source>
        <dbReference type="EMBL" id="KAI4538423.1"/>
    </source>
</evidence>
<comment type="caution">
    <text evidence="18">The sequence shown here is derived from an EMBL/GenBank/DDBJ whole genome shotgun (WGS) entry which is preliminary data.</text>
</comment>
<dbReference type="EMBL" id="JAKZEL010000013">
    <property type="protein sequence ID" value="KAI4538423.1"/>
    <property type="molecule type" value="Genomic_DNA"/>
</dbReference>
<accession>A0AAD4Y8G7</accession>
<name>A0AAD4Y8G7_OVIAM</name>
<gene>
    <name evidence="18" type="ORF">MG293_011826</name>
</gene>
<keyword evidence="11" id="KW-1015">Disulfide bond</keyword>
<evidence type="ECO:0000256" key="10">
    <source>
        <dbReference type="ARBA" id="ARBA00023121"/>
    </source>
</evidence>
<comment type="function">
    <text evidence="15">Lipid-binding protein which shows high specificity for the surfactant phospholipid dipalmitoylphosphatidylcholine (DPPC). Plays a role in the innate immune responses of the upper airways. Reduces the surface tension in secretions from airway epithelia and inhibits the formation of biofilm by pathogenic Gram-negative bacteria, such as P.aeruginosa and K.pneumoniae. Negatively regulates proteolytic cleavage of SCNN1G, an event that is required for activation of the epithelial sodium channel (ENaC), and thereby contributes to airway surface liquid homeostasis and proper clearance of mucus. Plays a role in the airway inflammatory response after exposure to irritants. May attract macrophages and neutrophils.</text>
</comment>
<evidence type="ECO:0000256" key="12">
    <source>
        <dbReference type="ARBA" id="ARBA00023180"/>
    </source>
</evidence>
<evidence type="ECO:0000256" key="4">
    <source>
        <dbReference type="ARBA" id="ARBA00022525"/>
    </source>
</evidence>
<dbReference type="Gene3D" id="3.15.20.10">
    <property type="entry name" value="Bactericidal permeability-increasing protein, domain 2"/>
    <property type="match status" value="2"/>
</dbReference>
<dbReference type="CDD" id="cd00025">
    <property type="entry name" value="BPI1"/>
    <property type="match status" value="1"/>
</dbReference>
<evidence type="ECO:0000256" key="7">
    <source>
        <dbReference type="ARBA" id="ARBA00022729"/>
    </source>
</evidence>
<evidence type="ECO:0000256" key="5">
    <source>
        <dbReference type="ARBA" id="ARBA00022529"/>
    </source>
</evidence>
<keyword evidence="4" id="KW-0964">Secreted</keyword>
<evidence type="ECO:0000256" key="2">
    <source>
        <dbReference type="ARBA" id="ARBA00009020"/>
    </source>
</evidence>
<keyword evidence="10" id="KW-0446">Lipid-binding</keyword>
<evidence type="ECO:0000313" key="19">
    <source>
        <dbReference type="Proteomes" id="UP001214576"/>
    </source>
</evidence>
<dbReference type="GO" id="GO:0008289">
    <property type="term" value="F:lipid binding"/>
    <property type="evidence" value="ECO:0007669"/>
    <property type="project" value="UniProtKB-KW"/>
</dbReference>
<dbReference type="Proteomes" id="UP001214576">
    <property type="component" value="Unassembled WGS sequence"/>
</dbReference>
<comment type="subcellular location">
    <subcellularLocation>
        <location evidence="1">Secreted</location>
    </subcellularLocation>
</comment>
<feature type="chain" id="PRO_5042018707" description="BPI fold-containing family A member 1" evidence="16">
    <location>
        <begin position="24"/>
        <end position="1588"/>
    </location>
</feature>
<dbReference type="InterPro" id="IPR017942">
    <property type="entry name" value="Lipid-bd_serum_glycop_N"/>
</dbReference>
<keyword evidence="19" id="KW-1185">Reference proteome</keyword>
<evidence type="ECO:0000256" key="9">
    <source>
        <dbReference type="ARBA" id="ARBA00023022"/>
    </source>
</evidence>
<evidence type="ECO:0000256" key="11">
    <source>
        <dbReference type="ARBA" id="ARBA00023157"/>
    </source>
</evidence>
<dbReference type="FunFam" id="3.15.10.10:FF:000003">
    <property type="entry name" value="BPI fold-containing family A member 1"/>
    <property type="match status" value="1"/>
</dbReference>
<dbReference type="InterPro" id="IPR021193">
    <property type="entry name" value="Bpifb1"/>
</dbReference>
<comment type="subunit">
    <text evidence="13">Monomer. Interacts (via N-terminus) with SCNN1B, a subunit of the heterotrimeric epithelial sodium channel (ENaC); this inhibits proteolytic activation of ENaC.</text>
</comment>
<dbReference type="Gene3D" id="3.15.10.10">
    <property type="entry name" value="Bactericidal permeability-increasing protein, domain 1"/>
    <property type="match status" value="3"/>
</dbReference>
<dbReference type="GO" id="GO:0042742">
    <property type="term" value="P:defense response to bacterium"/>
    <property type="evidence" value="ECO:0007669"/>
    <property type="project" value="UniProtKB-KW"/>
</dbReference>
<dbReference type="InterPro" id="IPR017943">
    <property type="entry name" value="Bactericidal_perm-incr_a/b_dom"/>
</dbReference>
<evidence type="ECO:0000256" key="16">
    <source>
        <dbReference type="SAM" id="SignalP"/>
    </source>
</evidence>
<evidence type="ECO:0000256" key="8">
    <source>
        <dbReference type="ARBA" id="ARBA00022859"/>
    </source>
</evidence>
<keyword evidence="7 16" id="KW-0732">Signal</keyword>
<dbReference type="PANTHER" id="PTHR47395">
    <property type="entry name" value="BPI FOLD-CONTAINING FAMILY B MEMBER 1"/>
    <property type="match status" value="1"/>
</dbReference>
<keyword evidence="6" id="KW-0399">Innate immunity</keyword>
<keyword evidence="9" id="KW-0044">Antibiotic</keyword>
<sequence length="1588" mass="172201">MFQIGSLIVLCGLLAQTTALLEALPVPLDQNLPLAVTPALAPSPTDLAGSLTGALSNGLLSEGLLGILENLPLLDILKTGGNAPSGLLGGLLGKVTSLTPLLNDIIDLKITNPQLLELGLVQSPDGHRLYVTIPLGMILNVKTPLVGSLLKLAVKLNITAELLAVTDEQKRVHLVVGDCTHSPGSLQISLLDGLGPLPIQSLVDNLTGILNNVLPELVQGKVCPLVNAVLSRLDVTLVHSIVRNWSPKPASQQLCGLPDATNIYFGDLSPNAEGVQDIRLGFQTQCPGSATCHLLTSKKMAYPWTFTFLCGLLAANLVGATLTPPVVLSLSTEVIKQMLAQKLKNRDVTNTLQQLPLLTAMEEESSGGISGSLVKSILQHILWLKVTSASIHQLQVQPLADGRQLMVKAPLDMVAGFNTPLFKTIVELHMEVEVQAIIHVETSEKDHARLVLSDCSNTGGSLRITLLHKLSFLLQCLADKVISLLMPALPKLVKSELCPVLKAGFEDMRGELLNLTKVPMPLNSEHLKLDFISPVIDHGVVHLILGARLFNSEGKVTKLFNDVGDSLNLPTLNQTPLRLTVRKDVLVAIIAALLHSGKLTVLLDSVLPEVARQLKSSIKVIDETAAEQLGPTQIVKILSQTTPMLILDQGNAKVFQLIVLEIFATDKDSRPLFTLGIEASSDVQFHIEDCLLVLSFNEIRADRIHLMNSDIGLFNPKLLNNITTEILTSILLPNENGHPCGHPSLLLEPQPPFLSPSEDLHCGPPRNAVSQSECGCQRCSLSLPTINKLFVNPAVRSVSLSQLRVISPLVQGEAQHFVFMRISKDQLETDISDLFFKHRVLDRVTRIPVRGAAGEGIAILDHMPFVRKSLSKKSSGIDLPLVRGLLSGQGHSPLRELLQLGGILRLRVIKNIRIGARLEQTGNKTHVASEECHTPPGYLSIEVLEQMNPLLVNEALQLVTGVLDEALPFLLQKIVCPTATTLLNSLLEDLLHITLPPASSGPEDFQYYVTTTEFTEEAILMKVQLVTPCGPGQRVPRPDHLAPKPLPKLAQGSLADLVFSLETYNDILSCLYTSKEIHVSPQDPMAANLIQLLSLSTLEPEPKTSDQSRGNVGVTISIPDPPIVHLDGHTASVIQPGSLVLVGSSNTSPVSVSWKLVSNAVFSSKNQELKLQFTPNSITVILGPYPTGLETQKERLEAFLFELLNWRVLPRHNNLLRKQGLLLPNIKGISFDQARMEPSKIRGRSRSKAPPENLCPPTLTDRHRTSTGLLTGDKLKETTDGILNSVVPKDIDSALTGLLGNIDLADLLLGLEVEKVTVENMTSTMTGNGILVHAVTTAFIGGNGVTGVLPLPLPLDDTISQLLTVTMNENIERSKSCGIELSDVNECKNSTGLFNYQVRSSRISAEGLSILYCAYFNQNKSPVPGSYLPPDPKNVNTAMILSRMMLREIVTKSAKESSVKINNLEAAITKIVYYHLPNNKISATYWVNLERDGENIATEQTNVTISHASEISNNKIKTTIKIVSAKHSMPPPEAVEEERDVLHAVLKKVVFAVTGNLNQWNIPLGAIPNSLNSAKLQVLKSNDFQATN</sequence>
<dbReference type="GO" id="GO:0002227">
    <property type="term" value="P:innate immune response in mucosa"/>
    <property type="evidence" value="ECO:0007669"/>
    <property type="project" value="TreeGrafter"/>
</dbReference>
<dbReference type="GO" id="GO:0070062">
    <property type="term" value="C:extracellular exosome"/>
    <property type="evidence" value="ECO:0007669"/>
    <property type="project" value="TreeGrafter"/>
</dbReference>
<evidence type="ECO:0000259" key="17">
    <source>
        <dbReference type="SMART" id="SM00328"/>
    </source>
</evidence>
<keyword evidence="12" id="KW-0325">Glycoprotein</keyword>
<dbReference type="SMART" id="SM00328">
    <property type="entry name" value="BPI1"/>
    <property type="match status" value="1"/>
</dbReference>
<proteinExistence type="inferred from homology"/>
<keyword evidence="5" id="KW-0929">Antimicrobial</keyword>
<dbReference type="Pfam" id="PF01273">
    <property type="entry name" value="LBP_BPI_CETP"/>
    <property type="match status" value="3"/>
</dbReference>
<protein>
    <recommendedName>
        <fullName evidence="3">BPI fold-containing family A member 1</fullName>
    </recommendedName>
    <alternativeName>
        <fullName evidence="14">Palate lung and nasal epithelium clone protein</fullName>
    </alternativeName>
</protein>
<feature type="domain" description="Lipid-binding serum glycoprotein N-terminal" evidence="17">
    <location>
        <begin position="335"/>
        <end position="554"/>
    </location>
</feature>
<comment type="similarity">
    <text evidence="2">Belongs to the BPI/LBP/Plunc superfamily. Plunc family.</text>
</comment>